<evidence type="ECO:0008006" key="4">
    <source>
        <dbReference type="Google" id="ProtNLM"/>
    </source>
</evidence>
<feature type="signal peptide" evidence="1">
    <location>
        <begin position="1"/>
        <end position="22"/>
    </location>
</feature>
<protein>
    <recommendedName>
        <fullName evidence="4">DUF4767 domain-containing protein</fullName>
    </recommendedName>
</protein>
<keyword evidence="1" id="KW-0732">Signal</keyword>
<dbReference type="PROSITE" id="PS51257">
    <property type="entry name" value="PROKAR_LIPOPROTEIN"/>
    <property type="match status" value="1"/>
</dbReference>
<dbReference type="Proteomes" id="UP000016662">
    <property type="component" value="Unassembled WGS sequence"/>
</dbReference>
<organism evidence="2 3">
    <name type="scientific">Ruminococcus callidus ATCC 27760</name>
    <dbReference type="NCBI Taxonomy" id="411473"/>
    <lineage>
        <taxon>Bacteria</taxon>
        <taxon>Bacillati</taxon>
        <taxon>Bacillota</taxon>
        <taxon>Clostridia</taxon>
        <taxon>Eubacteriales</taxon>
        <taxon>Oscillospiraceae</taxon>
        <taxon>Ruminococcus</taxon>
    </lineage>
</organism>
<evidence type="ECO:0000313" key="3">
    <source>
        <dbReference type="Proteomes" id="UP000016662"/>
    </source>
</evidence>
<dbReference type="PATRIC" id="fig|411473.3.peg.1932"/>
<proteinExistence type="predicted"/>
<comment type="caution">
    <text evidence="2">The sequence shown here is derived from an EMBL/GenBank/DDBJ whole genome shotgun (WGS) entry which is preliminary data.</text>
</comment>
<dbReference type="HOGENOM" id="CLU_1353799_0_0_9"/>
<dbReference type="STRING" id="411473.RUMCAL_02326"/>
<evidence type="ECO:0000313" key="2">
    <source>
        <dbReference type="EMBL" id="ERJ93010.1"/>
    </source>
</evidence>
<sequence>MISMKKQILFLFSMTTILALLAGCGKTAAKPKTTAATTTAVPVTTTEEVFEQEVSCEYYPTYDAFSAAMAETRPQVSLFTPPQELLDTWQFVSSGIDASFYFYSFYDAATGQNIYLEVGTNRQYDDLQTFIDSVDLSYAANPFEIYQQETDYFIAYYPNDDSYTLYGIMPDTKTDYTIMLWRDDDETDTRNDLLAVKEALGI</sequence>
<feature type="chain" id="PRO_5039153123" description="DUF4767 domain-containing protein" evidence="1">
    <location>
        <begin position="23"/>
        <end position="202"/>
    </location>
</feature>
<keyword evidence="3" id="KW-1185">Reference proteome</keyword>
<name>U2KLT2_9FIRM</name>
<reference evidence="2 3" key="1">
    <citation type="submission" date="2013-07" db="EMBL/GenBank/DDBJ databases">
        <authorList>
            <person name="Weinstock G."/>
            <person name="Sodergren E."/>
            <person name="Wylie T."/>
            <person name="Fulton L."/>
            <person name="Fulton R."/>
            <person name="Fronick C."/>
            <person name="O'Laughlin M."/>
            <person name="Godfrey J."/>
            <person name="Miner T."/>
            <person name="Herter B."/>
            <person name="Appelbaum E."/>
            <person name="Cordes M."/>
            <person name="Lek S."/>
            <person name="Wollam A."/>
            <person name="Pepin K.H."/>
            <person name="Palsikar V.B."/>
            <person name="Mitreva M."/>
            <person name="Wilson R.K."/>
        </authorList>
    </citation>
    <scope>NUCLEOTIDE SEQUENCE [LARGE SCALE GENOMIC DNA]</scope>
    <source>
        <strain evidence="2 3">ATCC 27760</strain>
    </source>
</reference>
<accession>U2KLT2</accession>
<evidence type="ECO:0000256" key="1">
    <source>
        <dbReference type="SAM" id="SignalP"/>
    </source>
</evidence>
<dbReference type="EMBL" id="AWVF01000290">
    <property type="protein sequence ID" value="ERJ93010.1"/>
    <property type="molecule type" value="Genomic_DNA"/>
</dbReference>
<dbReference type="AlphaFoldDB" id="U2KLT2"/>
<gene>
    <name evidence="2" type="ORF">RUMCAL_02326</name>
</gene>